<dbReference type="EMBL" id="DYWT01000200">
    <property type="protein sequence ID" value="HJF32564.1"/>
    <property type="molecule type" value="Genomic_DNA"/>
</dbReference>
<gene>
    <name evidence="1" type="ORF">K8V56_12425</name>
</gene>
<dbReference type="AlphaFoldDB" id="A0A921KEX7"/>
<evidence type="ECO:0000313" key="2">
    <source>
        <dbReference type="Proteomes" id="UP000698173"/>
    </source>
</evidence>
<sequence>MGLMFTTVIGFAVCLGMAATFTMHYLSSAMPSADASTIDPKPDTKF</sequence>
<dbReference type="Proteomes" id="UP000698173">
    <property type="component" value="Unassembled WGS sequence"/>
</dbReference>
<organism evidence="1 2">
    <name type="scientific">Sporosarcina psychrophila</name>
    <name type="common">Bacillus psychrophilus</name>
    <dbReference type="NCBI Taxonomy" id="1476"/>
    <lineage>
        <taxon>Bacteria</taxon>
        <taxon>Bacillati</taxon>
        <taxon>Bacillota</taxon>
        <taxon>Bacilli</taxon>
        <taxon>Bacillales</taxon>
        <taxon>Caryophanaceae</taxon>
        <taxon>Sporosarcina</taxon>
    </lineage>
</organism>
<name>A0A921KEX7_SPOPS</name>
<evidence type="ECO:0000313" key="1">
    <source>
        <dbReference type="EMBL" id="HJF32564.1"/>
    </source>
</evidence>
<protein>
    <submittedName>
        <fullName evidence="1">Uncharacterized protein</fullName>
    </submittedName>
</protein>
<reference evidence="1" key="2">
    <citation type="submission" date="2021-09" db="EMBL/GenBank/DDBJ databases">
        <authorList>
            <person name="Gilroy R."/>
        </authorList>
    </citation>
    <scope>NUCLEOTIDE SEQUENCE</scope>
    <source>
        <strain evidence="1">CHK171-7178</strain>
    </source>
</reference>
<comment type="caution">
    <text evidence="1">The sequence shown here is derived from an EMBL/GenBank/DDBJ whole genome shotgun (WGS) entry which is preliminary data.</text>
</comment>
<proteinExistence type="predicted"/>
<accession>A0A921KEX7</accession>
<reference evidence="1" key="1">
    <citation type="journal article" date="2021" name="PeerJ">
        <title>Extensive microbial diversity within the chicken gut microbiome revealed by metagenomics and culture.</title>
        <authorList>
            <person name="Gilroy R."/>
            <person name="Ravi A."/>
            <person name="Getino M."/>
            <person name="Pursley I."/>
            <person name="Horton D.L."/>
            <person name="Alikhan N.F."/>
            <person name="Baker D."/>
            <person name="Gharbi K."/>
            <person name="Hall N."/>
            <person name="Watson M."/>
            <person name="Adriaenssens E.M."/>
            <person name="Foster-Nyarko E."/>
            <person name="Jarju S."/>
            <person name="Secka A."/>
            <person name="Antonio M."/>
            <person name="Oren A."/>
            <person name="Chaudhuri R.R."/>
            <person name="La Ragione R."/>
            <person name="Hildebrand F."/>
            <person name="Pallen M.J."/>
        </authorList>
    </citation>
    <scope>NUCLEOTIDE SEQUENCE</scope>
    <source>
        <strain evidence="1">CHK171-7178</strain>
    </source>
</reference>